<dbReference type="AlphaFoldDB" id="A0A9N9IE12"/>
<dbReference type="GO" id="GO:0016020">
    <property type="term" value="C:membrane"/>
    <property type="evidence" value="ECO:0007669"/>
    <property type="project" value="UniProtKB-SubCell"/>
</dbReference>
<dbReference type="Pfam" id="PF00083">
    <property type="entry name" value="Sugar_tr"/>
    <property type="match status" value="1"/>
</dbReference>
<feature type="transmembrane region" description="Helical" evidence="6">
    <location>
        <begin position="64"/>
        <end position="86"/>
    </location>
</feature>
<keyword evidence="2" id="KW-0813">Transport</keyword>
<name>A0A9N9IE12_9GLOM</name>
<dbReference type="PANTHER" id="PTHR23503:SF8">
    <property type="entry name" value="FACILITATED GLUCOSE TRANSPORTER PROTEIN 1"/>
    <property type="match status" value="1"/>
</dbReference>
<comment type="caution">
    <text evidence="8">The sequence shown here is derived from an EMBL/GenBank/DDBJ whole genome shotgun (WGS) entry which is preliminary data.</text>
</comment>
<dbReference type="InterPro" id="IPR036259">
    <property type="entry name" value="MFS_trans_sf"/>
</dbReference>
<organism evidence="8 9">
    <name type="scientific">Acaulospora morrowiae</name>
    <dbReference type="NCBI Taxonomy" id="94023"/>
    <lineage>
        <taxon>Eukaryota</taxon>
        <taxon>Fungi</taxon>
        <taxon>Fungi incertae sedis</taxon>
        <taxon>Mucoromycota</taxon>
        <taxon>Glomeromycotina</taxon>
        <taxon>Glomeromycetes</taxon>
        <taxon>Diversisporales</taxon>
        <taxon>Acaulosporaceae</taxon>
        <taxon>Acaulospora</taxon>
    </lineage>
</organism>
<evidence type="ECO:0000256" key="1">
    <source>
        <dbReference type="ARBA" id="ARBA00004141"/>
    </source>
</evidence>
<keyword evidence="5 6" id="KW-0472">Membrane</keyword>
<evidence type="ECO:0000256" key="5">
    <source>
        <dbReference type="ARBA" id="ARBA00023136"/>
    </source>
</evidence>
<proteinExistence type="predicted"/>
<dbReference type="InterPro" id="IPR005828">
    <property type="entry name" value="MFS_sugar_transport-like"/>
</dbReference>
<gene>
    <name evidence="8" type="ORF">AMORRO_LOCUS14066</name>
</gene>
<keyword evidence="3 6" id="KW-0812">Transmembrane</keyword>
<dbReference type="GO" id="GO:0015149">
    <property type="term" value="F:hexose transmembrane transporter activity"/>
    <property type="evidence" value="ECO:0007669"/>
    <property type="project" value="TreeGrafter"/>
</dbReference>
<accession>A0A9N9IE12</accession>
<dbReference type="SUPFAM" id="SSF103473">
    <property type="entry name" value="MFS general substrate transporter"/>
    <property type="match status" value="1"/>
</dbReference>
<dbReference type="Proteomes" id="UP000789342">
    <property type="component" value="Unassembled WGS sequence"/>
</dbReference>
<evidence type="ECO:0000256" key="6">
    <source>
        <dbReference type="SAM" id="Phobius"/>
    </source>
</evidence>
<comment type="subcellular location">
    <subcellularLocation>
        <location evidence="1">Membrane</location>
        <topology evidence="1">Multi-pass membrane protein</topology>
    </subcellularLocation>
</comment>
<protein>
    <submittedName>
        <fullName evidence="8">8312_t:CDS:1</fullName>
    </submittedName>
</protein>
<dbReference type="PROSITE" id="PS50850">
    <property type="entry name" value="MFS"/>
    <property type="match status" value="1"/>
</dbReference>
<evidence type="ECO:0000256" key="3">
    <source>
        <dbReference type="ARBA" id="ARBA00022692"/>
    </source>
</evidence>
<evidence type="ECO:0000256" key="2">
    <source>
        <dbReference type="ARBA" id="ARBA00022448"/>
    </source>
</evidence>
<feature type="non-terminal residue" evidence="8">
    <location>
        <position position="1"/>
    </location>
</feature>
<keyword evidence="9" id="KW-1185">Reference proteome</keyword>
<dbReference type="Gene3D" id="1.20.1250.20">
    <property type="entry name" value="MFS general substrate transporter like domains"/>
    <property type="match status" value="1"/>
</dbReference>
<feature type="domain" description="Major facilitator superfamily (MFS) profile" evidence="7">
    <location>
        <begin position="1"/>
        <end position="117"/>
    </location>
</feature>
<feature type="transmembrane region" description="Helical" evidence="6">
    <location>
        <begin position="92"/>
        <end position="112"/>
    </location>
</feature>
<dbReference type="InterPro" id="IPR045263">
    <property type="entry name" value="GLUT"/>
</dbReference>
<dbReference type="EMBL" id="CAJVPV010026422">
    <property type="protein sequence ID" value="CAG8731604.1"/>
    <property type="molecule type" value="Genomic_DNA"/>
</dbReference>
<dbReference type="OrthoDB" id="4540492at2759"/>
<keyword evidence="4 6" id="KW-1133">Transmembrane helix</keyword>
<evidence type="ECO:0000259" key="7">
    <source>
        <dbReference type="PROSITE" id="PS50850"/>
    </source>
</evidence>
<evidence type="ECO:0000313" key="9">
    <source>
        <dbReference type="Proteomes" id="UP000789342"/>
    </source>
</evidence>
<evidence type="ECO:0000256" key="4">
    <source>
        <dbReference type="ARBA" id="ARBA00022989"/>
    </source>
</evidence>
<dbReference type="InterPro" id="IPR020846">
    <property type="entry name" value="MFS_dom"/>
</dbReference>
<reference evidence="8" key="1">
    <citation type="submission" date="2021-06" db="EMBL/GenBank/DDBJ databases">
        <authorList>
            <person name="Kallberg Y."/>
            <person name="Tangrot J."/>
            <person name="Rosling A."/>
        </authorList>
    </citation>
    <scope>NUCLEOTIDE SEQUENCE</scope>
    <source>
        <strain evidence="8">CL551</strain>
    </source>
</reference>
<dbReference type="PANTHER" id="PTHR23503">
    <property type="entry name" value="SOLUTE CARRIER FAMILY 2"/>
    <property type="match status" value="1"/>
</dbReference>
<evidence type="ECO:0000313" key="8">
    <source>
        <dbReference type="EMBL" id="CAG8731604.1"/>
    </source>
</evidence>
<feature type="transmembrane region" description="Helical" evidence="6">
    <location>
        <begin position="27"/>
        <end position="52"/>
    </location>
</feature>
<sequence length="117" mass="12148">PLLLTSQTGICISSVLVVVGSLHGYNVLVVVSVLLFVSSFAIGLGPIPYLIISEILPTHCVSSGGSICLGLNWLCAFLVGLTFPALQSALGGYTFLVFAVITAVSGFASIFIPEVFQ</sequence>